<sequence length="41" mass="4536">MARPYCQSQLHNTAISFQDGRDFQLVIDVTQGGGSPLRRTA</sequence>
<keyword evidence="2" id="KW-1185">Reference proteome</keyword>
<gene>
    <name evidence="1" type="ordered locus">BCAN_A1265</name>
</gene>
<accession>A9M5Q9</accession>
<protein>
    <submittedName>
        <fullName evidence="1">Uncharacterized protein</fullName>
    </submittedName>
</protein>
<dbReference type="AlphaFoldDB" id="A9M5Q9"/>
<dbReference type="Proteomes" id="UP000001385">
    <property type="component" value="Chromosome I"/>
</dbReference>
<proteinExistence type="predicted"/>
<dbReference type="HOGENOM" id="CLU_3266738_0_0_5"/>
<reference evidence="1 2" key="1">
    <citation type="submission" date="2007-10" db="EMBL/GenBank/DDBJ databases">
        <title>Brucella canis ATCC 23365 whole genome shotgun sequencing project.</title>
        <authorList>
            <person name="Setubal J.C."/>
            <person name="Bowns C."/>
            <person name="Boyle S."/>
            <person name="Crasta O.R."/>
            <person name="Czar M.J."/>
            <person name="Dharmanolla C."/>
            <person name="Gillespie J.J."/>
            <person name="Kenyon R.W."/>
            <person name="Lu J."/>
            <person name="Mane S."/>
            <person name="Mohapatra S."/>
            <person name="Nagrani S."/>
            <person name="Purkayastha A."/>
            <person name="Rajasimha H.K."/>
            <person name="Shallom J.M."/>
            <person name="Shallom S."/>
            <person name="Shukla M."/>
            <person name="Snyder E.E."/>
            <person name="Sobral B.W."/>
            <person name="Wattam A.R."/>
            <person name="Will R."/>
            <person name="Williams K."/>
            <person name="Yoo H."/>
            <person name="Bruce D."/>
            <person name="Detter C."/>
            <person name="Munk C."/>
            <person name="Brettin T.S."/>
        </authorList>
    </citation>
    <scope>NUCLEOTIDE SEQUENCE [LARGE SCALE GENOMIC DNA]</scope>
    <source>
        <strain evidence="2">ATCC 23365 / NCTC 10854 / RM-666</strain>
    </source>
</reference>
<dbReference type="EMBL" id="CP000872">
    <property type="protein sequence ID" value="ABX62314.1"/>
    <property type="molecule type" value="Genomic_DNA"/>
</dbReference>
<dbReference type="KEGG" id="bcs:BCAN_A1265"/>
<evidence type="ECO:0000313" key="1">
    <source>
        <dbReference type="EMBL" id="ABX62314.1"/>
    </source>
</evidence>
<evidence type="ECO:0000313" key="2">
    <source>
        <dbReference type="Proteomes" id="UP000001385"/>
    </source>
</evidence>
<name>A9M5Q9_BRUC2</name>
<organism evidence="1 2">
    <name type="scientific">Brucella canis (strain ATCC 23365 / NCTC 10854 / RM-666)</name>
    <dbReference type="NCBI Taxonomy" id="483179"/>
    <lineage>
        <taxon>Bacteria</taxon>
        <taxon>Pseudomonadati</taxon>
        <taxon>Pseudomonadota</taxon>
        <taxon>Alphaproteobacteria</taxon>
        <taxon>Hyphomicrobiales</taxon>
        <taxon>Brucellaceae</taxon>
        <taxon>Brucella/Ochrobactrum group</taxon>
        <taxon>Brucella</taxon>
    </lineage>
</organism>